<accession>A0A1H9LFV3</accession>
<dbReference type="GO" id="GO:0005886">
    <property type="term" value="C:plasma membrane"/>
    <property type="evidence" value="ECO:0007669"/>
    <property type="project" value="UniProtKB-SubCell"/>
</dbReference>
<keyword evidence="9" id="KW-1003">Cell membrane</keyword>
<name>A0A1H9LFV3_9GAMM</name>
<dbReference type="AlphaFoldDB" id="A0A1H9LFV3"/>
<keyword evidence="6 9" id="KW-0201">Cytochrome c-type biogenesis</keyword>
<dbReference type="EMBL" id="FOGC01000011">
    <property type="protein sequence ID" value="SER10087.1"/>
    <property type="molecule type" value="Genomic_DNA"/>
</dbReference>
<organism evidence="11 12">
    <name type="scientific">Rosenbergiella nectarea</name>
    <dbReference type="NCBI Taxonomy" id="988801"/>
    <lineage>
        <taxon>Bacteria</taxon>
        <taxon>Pseudomonadati</taxon>
        <taxon>Pseudomonadota</taxon>
        <taxon>Gammaproteobacteria</taxon>
        <taxon>Enterobacterales</taxon>
        <taxon>Erwiniaceae</taxon>
        <taxon>Rosenbergiella</taxon>
    </lineage>
</organism>
<dbReference type="PANTHER" id="PTHR30071:SF1">
    <property type="entry name" value="CYTOCHROME B_B6 PROTEIN-RELATED"/>
    <property type="match status" value="1"/>
</dbReference>
<evidence type="ECO:0000256" key="9">
    <source>
        <dbReference type="RuleBase" id="RU364092"/>
    </source>
</evidence>
<dbReference type="OrthoDB" id="9778550at2"/>
<sequence length="246" mass="28251">MWKWLHLLAKPDRLYRLCGQWLPWLAVATVSSLALGWVWGFVFAPPDYQQGESYRIMYLHVPAAMWSMGIYTAMAVSAFTGLVWQMKMSDLVARAMAPIGAAFTFIALVTGSAWGKPMWGTWWIWDARLTSELILLFLYMGIIALYHAFDDRRAAGRAASILILVGVVNLPIIHYSVQWWNTLHQGSSGLLQQAIAPEMRTPLRWSILGYLLFFITLTLSRLRNLLLLTEQHRPWAREMAHQERKT</sequence>
<comment type="function">
    <text evidence="1 9">Required for the export of heme to the periplasm for the biogenesis of c-type cytochromes.</text>
</comment>
<dbReference type="InterPro" id="IPR045062">
    <property type="entry name" value="Cyt_c_biogenesis_CcsA/CcmC"/>
</dbReference>
<dbReference type="Proteomes" id="UP000242515">
    <property type="component" value="Unassembled WGS sequence"/>
</dbReference>
<evidence type="ECO:0000313" key="11">
    <source>
        <dbReference type="EMBL" id="SER10087.1"/>
    </source>
</evidence>
<evidence type="ECO:0000256" key="2">
    <source>
        <dbReference type="ARBA" id="ARBA00004141"/>
    </source>
</evidence>
<keyword evidence="8 9" id="KW-0472">Membrane</keyword>
<feature type="domain" description="Cytochrome c assembly protein" evidence="10">
    <location>
        <begin position="8"/>
        <end position="184"/>
    </location>
</feature>
<feature type="transmembrane region" description="Helical" evidence="9">
    <location>
        <begin position="161"/>
        <end position="180"/>
    </location>
</feature>
<feature type="transmembrane region" description="Helical" evidence="9">
    <location>
        <begin position="133"/>
        <end position="149"/>
    </location>
</feature>
<evidence type="ECO:0000259" key="10">
    <source>
        <dbReference type="Pfam" id="PF01578"/>
    </source>
</evidence>
<reference evidence="12" key="1">
    <citation type="submission" date="2016-10" db="EMBL/GenBank/DDBJ databases">
        <authorList>
            <person name="Varghese N."/>
            <person name="Submissions S."/>
        </authorList>
    </citation>
    <scope>NUCLEOTIDE SEQUENCE [LARGE SCALE GENOMIC DNA]</scope>
    <source>
        <strain evidence="12">8N4</strain>
    </source>
</reference>
<dbReference type="Pfam" id="PF01578">
    <property type="entry name" value="Cytochrom_C_asm"/>
    <property type="match status" value="1"/>
</dbReference>
<gene>
    <name evidence="9" type="primary">ccmC</name>
    <name evidence="11" type="ORF">SAMN05216522_11181</name>
</gene>
<dbReference type="InterPro" id="IPR002541">
    <property type="entry name" value="Cyt_c_assembly"/>
</dbReference>
<dbReference type="GO" id="GO:0015232">
    <property type="term" value="F:heme transmembrane transporter activity"/>
    <property type="evidence" value="ECO:0007669"/>
    <property type="project" value="InterPro"/>
</dbReference>
<proteinExistence type="inferred from homology"/>
<dbReference type="PANTHER" id="PTHR30071">
    <property type="entry name" value="HEME EXPORTER PROTEIN C"/>
    <property type="match status" value="1"/>
</dbReference>
<keyword evidence="7 9" id="KW-1133">Transmembrane helix</keyword>
<dbReference type="STRING" id="988801.SAMN05216522_11181"/>
<evidence type="ECO:0000256" key="1">
    <source>
        <dbReference type="ARBA" id="ARBA00002442"/>
    </source>
</evidence>
<keyword evidence="9" id="KW-0813">Transport</keyword>
<dbReference type="GO" id="GO:0017004">
    <property type="term" value="P:cytochrome complex assembly"/>
    <property type="evidence" value="ECO:0007669"/>
    <property type="project" value="UniProtKB-KW"/>
</dbReference>
<protein>
    <recommendedName>
        <fullName evidence="4 9">Heme exporter protein C</fullName>
    </recommendedName>
    <alternativeName>
        <fullName evidence="9">Cytochrome c-type biogenesis protein</fullName>
    </alternativeName>
</protein>
<dbReference type="RefSeq" id="WP_092677543.1">
    <property type="nucleotide sequence ID" value="NZ_FOGC01000011.1"/>
</dbReference>
<evidence type="ECO:0000256" key="4">
    <source>
        <dbReference type="ARBA" id="ARBA00016463"/>
    </source>
</evidence>
<keyword evidence="12" id="KW-1185">Reference proteome</keyword>
<evidence type="ECO:0000256" key="7">
    <source>
        <dbReference type="ARBA" id="ARBA00022989"/>
    </source>
</evidence>
<evidence type="ECO:0000256" key="8">
    <source>
        <dbReference type="ARBA" id="ARBA00023136"/>
    </source>
</evidence>
<keyword evidence="5 9" id="KW-0812">Transmembrane</keyword>
<evidence type="ECO:0000256" key="6">
    <source>
        <dbReference type="ARBA" id="ARBA00022748"/>
    </source>
</evidence>
<feature type="transmembrane region" description="Helical" evidence="9">
    <location>
        <begin position="21"/>
        <end position="43"/>
    </location>
</feature>
<feature type="transmembrane region" description="Helical" evidence="9">
    <location>
        <begin position="91"/>
        <end position="113"/>
    </location>
</feature>
<dbReference type="InterPro" id="IPR003557">
    <property type="entry name" value="Cyt_c_biogenesis_CcmC"/>
</dbReference>
<feature type="transmembrane region" description="Helical" evidence="9">
    <location>
        <begin position="207"/>
        <end position="229"/>
    </location>
</feature>
<evidence type="ECO:0000313" key="12">
    <source>
        <dbReference type="Proteomes" id="UP000242515"/>
    </source>
</evidence>
<keyword evidence="9" id="KW-0997">Cell inner membrane</keyword>
<comment type="similarity">
    <text evidence="3 9">Belongs to the CcmC/CycZ/HelC family.</text>
</comment>
<evidence type="ECO:0000256" key="3">
    <source>
        <dbReference type="ARBA" id="ARBA00005840"/>
    </source>
</evidence>
<dbReference type="GO" id="GO:0020037">
    <property type="term" value="F:heme binding"/>
    <property type="evidence" value="ECO:0007669"/>
    <property type="project" value="InterPro"/>
</dbReference>
<feature type="transmembrane region" description="Helical" evidence="9">
    <location>
        <begin position="63"/>
        <end position="84"/>
    </location>
</feature>
<dbReference type="NCBIfam" id="TIGR01191">
    <property type="entry name" value="ccmC"/>
    <property type="match status" value="1"/>
</dbReference>
<comment type="subcellular location">
    <subcellularLocation>
        <location evidence="9">Cell inner membrane</location>
    </subcellularLocation>
    <subcellularLocation>
        <location evidence="2">Membrane</location>
        <topology evidence="2">Multi-pass membrane protein</topology>
    </subcellularLocation>
</comment>
<evidence type="ECO:0000256" key="5">
    <source>
        <dbReference type="ARBA" id="ARBA00022692"/>
    </source>
</evidence>
<dbReference type="PRINTS" id="PR01386">
    <property type="entry name" value="CCMCBIOGNSIS"/>
</dbReference>